<dbReference type="InterPro" id="IPR035892">
    <property type="entry name" value="C2_domain_sf"/>
</dbReference>
<dbReference type="SMART" id="SM00239">
    <property type="entry name" value="C2"/>
    <property type="match status" value="1"/>
</dbReference>
<dbReference type="PANTHER" id="PTHR14240">
    <property type="entry name" value="RETINITIS PIGMENTOSA GTPASE REGULATOR-INTERACTING PROTEIN"/>
    <property type="match status" value="1"/>
</dbReference>
<dbReference type="PROSITE" id="PS50004">
    <property type="entry name" value="C2"/>
    <property type="match status" value="1"/>
</dbReference>
<dbReference type="GO" id="GO:0005856">
    <property type="term" value="C:cytoskeleton"/>
    <property type="evidence" value="ECO:0007669"/>
    <property type="project" value="UniProtKB-ARBA"/>
</dbReference>
<dbReference type="InterPro" id="IPR041091">
    <property type="entry name" value="RPGRIP1_C"/>
</dbReference>
<accession>A0AAJ7LXW0</accession>
<dbReference type="InterPro" id="IPR000008">
    <property type="entry name" value="C2_dom"/>
</dbReference>
<feature type="coiled-coil region" evidence="6">
    <location>
        <begin position="107"/>
        <end position="141"/>
    </location>
</feature>
<keyword evidence="4" id="KW-0969">Cilium</keyword>
<evidence type="ECO:0000256" key="2">
    <source>
        <dbReference type="ARBA" id="ARBA00006042"/>
    </source>
</evidence>
<evidence type="ECO:0000313" key="10">
    <source>
        <dbReference type="RefSeq" id="XP_018534967.1"/>
    </source>
</evidence>
<evidence type="ECO:0000259" key="8">
    <source>
        <dbReference type="PROSITE" id="PS50004"/>
    </source>
</evidence>
<dbReference type="CTD" id="23322"/>
<evidence type="ECO:0000256" key="7">
    <source>
        <dbReference type="SAM" id="MobiDB-lite"/>
    </source>
</evidence>
<feature type="compositionally biased region" description="Acidic residues" evidence="7">
    <location>
        <begin position="1063"/>
        <end position="1077"/>
    </location>
</feature>
<evidence type="ECO:0000256" key="6">
    <source>
        <dbReference type="SAM" id="Coils"/>
    </source>
</evidence>
<dbReference type="GeneID" id="108885220"/>
<feature type="compositionally biased region" description="Low complexity" evidence="7">
    <location>
        <begin position="1078"/>
        <end position="1091"/>
    </location>
</feature>
<dbReference type="Pfam" id="PF00168">
    <property type="entry name" value="C2"/>
    <property type="match status" value="1"/>
</dbReference>
<dbReference type="InterPro" id="IPR031139">
    <property type="entry name" value="RPGRIP1_fam"/>
</dbReference>
<dbReference type="GO" id="GO:0032391">
    <property type="term" value="C:photoreceptor connecting cilium"/>
    <property type="evidence" value="ECO:0007669"/>
    <property type="project" value="TreeGrafter"/>
</dbReference>
<feature type="coiled-coil region" evidence="6">
    <location>
        <begin position="204"/>
        <end position="256"/>
    </location>
</feature>
<dbReference type="GO" id="GO:1905515">
    <property type="term" value="P:non-motile cilium assembly"/>
    <property type="evidence" value="ECO:0007669"/>
    <property type="project" value="TreeGrafter"/>
</dbReference>
<gene>
    <name evidence="10" type="primary">rpgrip1l</name>
</gene>
<dbReference type="FunFam" id="2.60.40.150:FF:000073">
    <property type="entry name" value="protein fantom isoform X1"/>
    <property type="match status" value="1"/>
</dbReference>
<reference evidence="10" key="1">
    <citation type="submission" date="2025-08" db="UniProtKB">
        <authorList>
            <consortium name="RefSeq"/>
        </authorList>
    </citation>
    <scope>IDENTIFICATION</scope>
    <source>
        <tissue evidence="10">Brain</tissue>
    </source>
</reference>
<dbReference type="SUPFAM" id="SSF49562">
    <property type="entry name" value="C2 domain (Calcium/lipid-binding domain, CaLB)"/>
    <property type="match status" value="2"/>
</dbReference>
<keyword evidence="5" id="KW-0966">Cell projection</keyword>
<dbReference type="Proteomes" id="UP000694890">
    <property type="component" value="Linkage group LG10"/>
</dbReference>
<protein>
    <submittedName>
        <fullName evidence="10">Protein fantom</fullName>
    </submittedName>
</protein>
<keyword evidence="3 6" id="KW-0175">Coiled coil</keyword>
<feature type="region of interest" description="Disordered" evidence="7">
    <location>
        <begin position="142"/>
        <end position="198"/>
    </location>
</feature>
<dbReference type="Pfam" id="PF18111">
    <property type="entry name" value="RPGR1_C"/>
    <property type="match status" value="1"/>
</dbReference>
<comment type="similarity">
    <text evidence="2">Belongs to the RPGRIP1 family.</text>
</comment>
<dbReference type="GO" id="GO:0046548">
    <property type="term" value="P:retinal rod cell development"/>
    <property type="evidence" value="ECO:0007669"/>
    <property type="project" value="TreeGrafter"/>
</dbReference>
<comment type="subcellular location">
    <subcellularLocation>
        <location evidence="1">Cell projection</location>
        <location evidence="1">Cilium</location>
    </subcellularLocation>
</comment>
<evidence type="ECO:0000256" key="5">
    <source>
        <dbReference type="ARBA" id="ARBA00023273"/>
    </source>
</evidence>
<dbReference type="Pfam" id="PF11618">
    <property type="entry name" value="C2-C2_1"/>
    <property type="match status" value="1"/>
</dbReference>
<evidence type="ECO:0000256" key="1">
    <source>
        <dbReference type="ARBA" id="ARBA00004138"/>
    </source>
</evidence>
<feature type="coiled-coil region" evidence="6">
    <location>
        <begin position="313"/>
        <end position="454"/>
    </location>
</feature>
<proteinExistence type="inferred from homology"/>
<dbReference type="RefSeq" id="XP_018534967.1">
    <property type="nucleotide sequence ID" value="XM_018679451.2"/>
</dbReference>
<feature type="domain" description="C2" evidence="8">
    <location>
        <begin position="757"/>
        <end position="880"/>
    </location>
</feature>
<feature type="coiled-coil region" evidence="6">
    <location>
        <begin position="498"/>
        <end position="571"/>
    </location>
</feature>
<dbReference type="KEGG" id="lcf:108885220"/>
<sequence length="1285" mass="146018">MSTLLDETAADVPVRDITVNLSRLAAGTQDSYQNARARQDISRVSREELEDRYLRLHEETLLLKQHIHKQDDKIKKLGTKLMRLVKDRGRMEQLAAGGAQPVSRVRDVEMEEMMEELQEKVRGLQAENEGLKQRLLVAKQQLINSQTRRPSPYGRVQSRVNSGLRKLRDDSPSPPQTRPKSTRSLEGGVKPPTGQLPRYGHSLLEEARAEIRNLENVIESQRSHMEEMEGAAELLREALRKKEAEYEEKLLQARQQQTSKLRSHVNNNVTMIKLQKQLADRSNAVTELQGRFLQLQESQQTLKASHDAAMLKVDELSTELKDERLKSLELEKELQSSNISRLKMEQLKERISELEQDRDLLKENNEKLVNSAFDVSQQQKWQIQEQQLKLQIAQLETALKADLVDKNEILDKIKAERDMKEKLTEENKRLHLQFLEQKQQMEELRDRLKVYSRENDYDVAELTEALLLIKTRKSQQSGGLGFLKEVEEGGSGSAESSIRELRAAHAETIQELEKTRNILSMESKISKNYKAELDAVLQKMNSDKVEYKQKLERQAQLLDTKTAKIKKLEAQLRDIAYGTKTYVFKPDVTDEDESNEFDETLHLERGENLLELQLVGATLTPSALEALGDGEPSTFCTYSFYLFELHSTPVVTGRQPKYGFTSKYVVSVDERFLDYLNRCSVTVELHQALGLDWRTLGSGQLRLQQLLEQDGRVHGTVPLVGTSAEVRSVGSVDYWLRLRIPMTETIRLYKEKVSAVSCISSALSEGTQPSSSWNELLITVQRCQDLQSRTSQQPSPYVVYKFFDFPDYPTVTVQDDPHPHFNSLKSFSVLMDEGLDQYLKSEVLQFYVFDYKEEQMDMYLGKARVPLLSLAQDEEVTGVFELSDPSGLPAGRIQVTLKWKFTYLPPSGSVMTAEEPPFIPEEKVVEGKKEHRVDEEKKDKLLRDEDLEEILQEDVSHHSSLPDVSSSKVPLPKLRQRTLLKDGSAAKKVTFVDPTASDDQVEDRTAAGPSVSADDRETSSPAVKVVSDVSPAPQNTTEDEDDEDESHFSEGQLVPASSRSYSDDSEISEEIIEDVEEASAAKQDQSESTQSDSDDCIVHGQATGRKPSERVRVEIVSLSLRPESRVARDSSVVRLFVEYSFLDLPTEETPLSLPKPPQGKSINYNYSKVVPVDAENNEARRRLLRGVLQGRNPPMERIRFTVVSEPPEEEEQERECEDVGVAFLRIPEILERQRDLTETRLNVVDVEDSSEVVGSLTVSVEGLEALRDIMEDRDQEQTPVLSLLP</sequence>
<evidence type="ECO:0000256" key="4">
    <source>
        <dbReference type="ARBA" id="ARBA00023069"/>
    </source>
</evidence>
<name>A0AAJ7LXW0_LATCA</name>
<evidence type="ECO:0000313" key="9">
    <source>
        <dbReference type="Proteomes" id="UP000694890"/>
    </source>
</evidence>
<dbReference type="InterPro" id="IPR021656">
    <property type="entry name" value="C2-C2_1"/>
</dbReference>
<feature type="region of interest" description="Disordered" evidence="7">
    <location>
        <begin position="986"/>
        <end position="1108"/>
    </location>
</feature>
<organism evidence="9 10">
    <name type="scientific">Lates calcarifer</name>
    <name type="common">Barramundi</name>
    <name type="synonym">Holocentrus calcarifer</name>
    <dbReference type="NCBI Taxonomy" id="8187"/>
    <lineage>
        <taxon>Eukaryota</taxon>
        <taxon>Metazoa</taxon>
        <taxon>Chordata</taxon>
        <taxon>Craniata</taxon>
        <taxon>Vertebrata</taxon>
        <taxon>Euteleostomi</taxon>
        <taxon>Actinopterygii</taxon>
        <taxon>Neopterygii</taxon>
        <taxon>Teleostei</taxon>
        <taxon>Neoteleostei</taxon>
        <taxon>Acanthomorphata</taxon>
        <taxon>Carangaria</taxon>
        <taxon>Carangaria incertae sedis</taxon>
        <taxon>Centropomidae</taxon>
        <taxon>Lates</taxon>
    </lineage>
</organism>
<evidence type="ECO:0000256" key="3">
    <source>
        <dbReference type="ARBA" id="ARBA00023054"/>
    </source>
</evidence>
<dbReference type="Gene3D" id="2.60.40.150">
    <property type="entry name" value="C2 domain"/>
    <property type="match status" value="3"/>
</dbReference>
<dbReference type="CDD" id="cd00030">
    <property type="entry name" value="C2"/>
    <property type="match status" value="1"/>
</dbReference>
<dbReference type="PANTHER" id="PTHR14240:SF1">
    <property type="entry name" value="PROTEIN FANTOM-RELATED"/>
    <property type="match status" value="1"/>
</dbReference>